<dbReference type="CDD" id="cd01360">
    <property type="entry name" value="Adenylsuccinate_lyase_1"/>
    <property type="match status" value="1"/>
</dbReference>
<dbReference type="GO" id="GO:0004018">
    <property type="term" value="F:N6-(1,2-dicarboxyethyl)AMP AMP-lyase (fumarate-forming) activity"/>
    <property type="evidence" value="ECO:0007669"/>
    <property type="project" value="InterPro"/>
</dbReference>
<dbReference type="Gene3D" id="1.10.40.30">
    <property type="entry name" value="Fumarase/aspartase (C-terminal domain)"/>
    <property type="match status" value="1"/>
</dbReference>
<dbReference type="GO" id="GO:0005829">
    <property type="term" value="C:cytosol"/>
    <property type="evidence" value="ECO:0007669"/>
    <property type="project" value="TreeGrafter"/>
</dbReference>
<evidence type="ECO:0000256" key="4">
    <source>
        <dbReference type="ARBA" id="ARBA00012339"/>
    </source>
</evidence>
<dbReference type="SUPFAM" id="SSF48557">
    <property type="entry name" value="L-aspartase-like"/>
    <property type="match status" value="1"/>
</dbReference>
<comment type="pathway">
    <text evidence="2">Purine metabolism; AMP biosynthesis via de novo pathway; AMP from IMP: step 2/2.</text>
</comment>
<proteinExistence type="inferred from homology"/>
<dbReference type="Pfam" id="PF10397">
    <property type="entry name" value="ADSL_C"/>
    <property type="match status" value="1"/>
</dbReference>
<dbReference type="InterPro" id="IPR022761">
    <property type="entry name" value="Fumarate_lyase_N"/>
</dbReference>
<name>A0A3B1C042_9ZZZZ</name>
<keyword evidence="6" id="KW-0658">Purine biosynthesis</keyword>
<dbReference type="InterPro" id="IPR008948">
    <property type="entry name" value="L-Aspartase-like"/>
</dbReference>
<dbReference type="FunFam" id="1.10.40.30:FF:000007">
    <property type="entry name" value="Adenylosuccinate lyase"/>
    <property type="match status" value="1"/>
</dbReference>
<dbReference type="PRINTS" id="PR00149">
    <property type="entry name" value="FUMRATELYASE"/>
</dbReference>
<dbReference type="GO" id="GO:0044208">
    <property type="term" value="P:'de novo' AMP biosynthetic process"/>
    <property type="evidence" value="ECO:0007669"/>
    <property type="project" value="UniProtKB-UniPathway"/>
</dbReference>
<sequence length="424" mass="47743">MGAVWTMENKFNTWLKIELFACEAWAEKGVIPEEALKVIKSKAAFDLKRIDEIEAETRHDVIAFLTSVSEKVGPESRFIHLGLTSSDVVDTALSALMAQAADKILADIEKLLEVIKRRAYELKDTICVGRSHGIHAEPTSFGLKFALWHAEMTRNKERMERARETISVGKLSGAVGQFGNIDPAIEEYVCRKMGLRPTPISTQVIQRDRHAEYIGSLAILAASIEKIAVELRHLQRTEVLEAEEKFHEGQKGSSAMPHKRNPITAENLTGLARVVKGYVSGALDNVALWHERDISHSSVERVIIPDATILADTMLAKLTKLLDGLTVYPENMMANLKRTNGLVFSQKVLLDLVQAGMSREDAYAATQSAAMRCWKEKRPFQDLLMEEKKISETLSRDQVEQSFDMTYYLRHIDLIYKRVFENGD</sequence>
<dbReference type="EMBL" id="UOGE01000091">
    <property type="protein sequence ID" value="VAX23926.1"/>
    <property type="molecule type" value="Genomic_DNA"/>
</dbReference>
<dbReference type="GO" id="GO:0070626">
    <property type="term" value="F:(S)-2-(5-amino-1-(5-phospho-D-ribosyl)imidazole-4-carboxamido) succinate lyase (fumarate-forming) activity"/>
    <property type="evidence" value="ECO:0007669"/>
    <property type="project" value="TreeGrafter"/>
</dbReference>
<evidence type="ECO:0000256" key="10">
    <source>
        <dbReference type="ARBA" id="ARBA00049115"/>
    </source>
</evidence>
<feature type="domain" description="Adenylosuccinate lyase C-terminal" evidence="11">
    <location>
        <begin position="340"/>
        <end position="420"/>
    </location>
</feature>
<dbReference type="UniPathway" id="UPA00075">
    <property type="reaction ID" value="UER00336"/>
</dbReference>
<comment type="catalytic activity">
    <reaction evidence="10">
        <text>N(6)-(1,2-dicarboxyethyl)-AMP = fumarate + AMP</text>
        <dbReference type="Rhea" id="RHEA:16853"/>
        <dbReference type="ChEBI" id="CHEBI:29806"/>
        <dbReference type="ChEBI" id="CHEBI:57567"/>
        <dbReference type="ChEBI" id="CHEBI:456215"/>
        <dbReference type="EC" id="4.3.2.2"/>
    </reaction>
    <physiologicalReaction direction="left-to-right" evidence="10">
        <dbReference type="Rhea" id="RHEA:16854"/>
    </physiologicalReaction>
</comment>
<dbReference type="PANTHER" id="PTHR43172">
    <property type="entry name" value="ADENYLOSUCCINATE LYASE"/>
    <property type="match status" value="1"/>
</dbReference>
<keyword evidence="7 12" id="KW-0456">Lyase</keyword>
<evidence type="ECO:0000256" key="9">
    <source>
        <dbReference type="ARBA" id="ARBA00030717"/>
    </source>
</evidence>
<dbReference type="InterPro" id="IPR019468">
    <property type="entry name" value="AdenyloSucc_lyase_C"/>
</dbReference>
<dbReference type="InterPro" id="IPR004769">
    <property type="entry name" value="Pur_lyase"/>
</dbReference>
<comment type="catalytic activity">
    <reaction evidence="8">
        <text>(2S)-2-[5-amino-1-(5-phospho-beta-D-ribosyl)imidazole-4-carboxamido]succinate = 5-amino-1-(5-phospho-beta-D-ribosyl)imidazole-4-carboxamide + fumarate</text>
        <dbReference type="Rhea" id="RHEA:23920"/>
        <dbReference type="ChEBI" id="CHEBI:29806"/>
        <dbReference type="ChEBI" id="CHEBI:58443"/>
        <dbReference type="ChEBI" id="CHEBI:58475"/>
        <dbReference type="EC" id="4.3.2.2"/>
    </reaction>
    <physiologicalReaction direction="left-to-right" evidence="8">
        <dbReference type="Rhea" id="RHEA:23921"/>
    </physiologicalReaction>
</comment>
<evidence type="ECO:0000256" key="5">
    <source>
        <dbReference type="ARBA" id="ARBA00017058"/>
    </source>
</evidence>
<dbReference type="SMART" id="SM00998">
    <property type="entry name" value="ADSL_C"/>
    <property type="match status" value="1"/>
</dbReference>
<dbReference type="PANTHER" id="PTHR43172:SF1">
    <property type="entry name" value="ADENYLOSUCCINATE LYASE"/>
    <property type="match status" value="1"/>
</dbReference>
<dbReference type="Gene3D" id="1.20.200.10">
    <property type="entry name" value="Fumarase/aspartase (Central domain)"/>
    <property type="match status" value="1"/>
</dbReference>
<gene>
    <name evidence="12" type="ORF">MNBD_NITROSPINAE02-731</name>
</gene>
<dbReference type="InterPro" id="IPR024083">
    <property type="entry name" value="Fumarase/histidase_N"/>
</dbReference>
<evidence type="ECO:0000313" key="12">
    <source>
        <dbReference type="EMBL" id="VAX23926.1"/>
    </source>
</evidence>
<dbReference type="PRINTS" id="PR00145">
    <property type="entry name" value="ARGSUCLYASE"/>
</dbReference>
<accession>A0A3B1C042</accession>
<evidence type="ECO:0000256" key="3">
    <source>
        <dbReference type="ARBA" id="ARBA00008273"/>
    </source>
</evidence>
<dbReference type="UniPathway" id="UPA00074">
    <property type="reaction ID" value="UER00132"/>
</dbReference>
<dbReference type="AlphaFoldDB" id="A0A3B1C042"/>
<dbReference type="Gene3D" id="1.10.275.10">
    <property type="entry name" value="Fumarase/aspartase (N-terminal domain)"/>
    <property type="match status" value="1"/>
</dbReference>
<comment type="pathway">
    <text evidence="1">Purine metabolism; IMP biosynthesis via de novo pathway; 5-amino-1-(5-phospho-D-ribosyl)imidazole-4-carboxamide from 5-amino-1-(5-phospho-D-ribosyl)imidazole-4-carboxylate: step 2/2.</text>
</comment>
<dbReference type="NCBIfam" id="TIGR00928">
    <property type="entry name" value="purB"/>
    <property type="match status" value="1"/>
</dbReference>
<comment type="similarity">
    <text evidence="3">Belongs to the lyase 1 family. Adenylosuccinate lyase subfamily.</text>
</comment>
<dbReference type="GO" id="GO:0006189">
    <property type="term" value="P:'de novo' IMP biosynthetic process"/>
    <property type="evidence" value="ECO:0007669"/>
    <property type="project" value="UniProtKB-UniPathway"/>
</dbReference>
<organism evidence="12">
    <name type="scientific">hydrothermal vent metagenome</name>
    <dbReference type="NCBI Taxonomy" id="652676"/>
    <lineage>
        <taxon>unclassified sequences</taxon>
        <taxon>metagenomes</taxon>
        <taxon>ecological metagenomes</taxon>
    </lineage>
</organism>
<evidence type="ECO:0000256" key="8">
    <source>
        <dbReference type="ARBA" id="ARBA00024477"/>
    </source>
</evidence>
<reference evidence="12" key="1">
    <citation type="submission" date="2018-06" db="EMBL/GenBank/DDBJ databases">
        <authorList>
            <person name="Zhirakovskaya E."/>
        </authorList>
    </citation>
    <scope>NUCLEOTIDE SEQUENCE</scope>
</reference>
<dbReference type="PROSITE" id="PS00163">
    <property type="entry name" value="FUMARATE_LYASES"/>
    <property type="match status" value="1"/>
</dbReference>
<evidence type="ECO:0000256" key="7">
    <source>
        <dbReference type="ARBA" id="ARBA00023239"/>
    </source>
</evidence>
<evidence type="ECO:0000259" key="11">
    <source>
        <dbReference type="SMART" id="SM00998"/>
    </source>
</evidence>
<evidence type="ECO:0000256" key="1">
    <source>
        <dbReference type="ARBA" id="ARBA00004706"/>
    </source>
</evidence>
<dbReference type="Pfam" id="PF00206">
    <property type="entry name" value="Lyase_1"/>
    <property type="match status" value="1"/>
</dbReference>
<dbReference type="InterPro" id="IPR020557">
    <property type="entry name" value="Fumarate_lyase_CS"/>
</dbReference>
<evidence type="ECO:0000256" key="2">
    <source>
        <dbReference type="ARBA" id="ARBA00004734"/>
    </source>
</evidence>
<dbReference type="EC" id="4.3.2.2" evidence="4"/>
<dbReference type="FunFam" id="1.20.200.10:FF:000008">
    <property type="entry name" value="Adenylosuccinate lyase"/>
    <property type="match status" value="1"/>
</dbReference>
<evidence type="ECO:0000256" key="6">
    <source>
        <dbReference type="ARBA" id="ARBA00022755"/>
    </source>
</evidence>
<protein>
    <recommendedName>
        <fullName evidence="5">Adenylosuccinate lyase</fullName>
        <ecNumber evidence="4">4.3.2.2</ecNumber>
    </recommendedName>
    <alternativeName>
        <fullName evidence="9">Adenylosuccinase</fullName>
    </alternativeName>
</protein>
<dbReference type="InterPro" id="IPR000362">
    <property type="entry name" value="Fumarate_lyase_fam"/>
</dbReference>